<proteinExistence type="predicted"/>
<evidence type="ECO:0008006" key="3">
    <source>
        <dbReference type="Google" id="ProtNLM"/>
    </source>
</evidence>
<evidence type="ECO:0000256" key="1">
    <source>
        <dbReference type="SAM" id="MobiDB-lite"/>
    </source>
</evidence>
<feature type="region of interest" description="Disordered" evidence="1">
    <location>
        <begin position="1"/>
        <end position="32"/>
    </location>
</feature>
<sequence length="87" mass="10137">MSIQHRPGRPKPWIARVSKPDGGQISKGFDRKIDAKRWEEDARSSMRRGDWVDPNLSNITWDEYAQKVLAARAHLSDRTIETYERSN</sequence>
<protein>
    <recommendedName>
        <fullName evidence="3">Core-binding (CB) domain-containing protein</fullName>
    </recommendedName>
</protein>
<feature type="non-terminal residue" evidence="2">
    <location>
        <position position="87"/>
    </location>
</feature>
<reference evidence="2" key="1">
    <citation type="journal article" date="2015" name="Nature">
        <title>Complex archaea that bridge the gap between prokaryotes and eukaryotes.</title>
        <authorList>
            <person name="Spang A."/>
            <person name="Saw J.H."/>
            <person name="Jorgensen S.L."/>
            <person name="Zaremba-Niedzwiedzka K."/>
            <person name="Martijn J."/>
            <person name="Lind A.E."/>
            <person name="van Eijk R."/>
            <person name="Schleper C."/>
            <person name="Guy L."/>
            <person name="Ettema T.J."/>
        </authorList>
    </citation>
    <scope>NUCLEOTIDE SEQUENCE</scope>
</reference>
<accession>A0A0F8W8N0</accession>
<organism evidence="2">
    <name type="scientific">marine sediment metagenome</name>
    <dbReference type="NCBI Taxonomy" id="412755"/>
    <lineage>
        <taxon>unclassified sequences</taxon>
        <taxon>metagenomes</taxon>
        <taxon>ecological metagenomes</taxon>
    </lineage>
</organism>
<dbReference type="AlphaFoldDB" id="A0A0F8W8N0"/>
<dbReference type="EMBL" id="LAZR01066747">
    <property type="protein sequence ID" value="KKK52968.1"/>
    <property type="molecule type" value="Genomic_DNA"/>
</dbReference>
<comment type="caution">
    <text evidence="2">The sequence shown here is derived from an EMBL/GenBank/DDBJ whole genome shotgun (WGS) entry which is preliminary data.</text>
</comment>
<gene>
    <name evidence="2" type="ORF">LCGC14_3099550</name>
</gene>
<evidence type="ECO:0000313" key="2">
    <source>
        <dbReference type="EMBL" id="KKK52968.1"/>
    </source>
</evidence>
<name>A0A0F8W8N0_9ZZZZ</name>